<reference evidence="9" key="1">
    <citation type="submission" date="2021-03" db="EMBL/GenBank/DDBJ databases">
        <title>Streptomyces strains.</title>
        <authorList>
            <person name="Lund M.B."/>
            <person name="Toerring T."/>
        </authorList>
    </citation>
    <scope>NUCLEOTIDE SEQUENCE</scope>
    <source>
        <strain evidence="9">JCM 4242</strain>
    </source>
</reference>
<dbReference type="PANTHER" id="PTHR46696">
    <property type="entry name" value="P450, PUTATIVE (EUROFUNG)-RELATED"/>
    <property type="match status" value="1"/>
</dbReference>
<name>A0A939FR33_9ACTN</name>
<keyword evidence="6 7" id="KW-0503">Monooxygenase</keyword>
<evidence type="ECO:0000313" key="9">
    <source>
        <dbReference type="EMBL" id="MBO0656318.1"/>
    </source>
</evidence>
<dbReference type="InterPro" id="IPR001128">
    <property type="entry name" value="Cyt_P450"/>
</dbReference>
<keyword evidence="3 7" id="KW-0479">Metal-binding</keyword>
<keyword evidence="2 7" id="KW-0349">Heme</keyword>
<dbReference type="FunFam" id="1.10.630.10:FF:000018">
    <property type="entry name" value="Cytochrome P450 monooxygenase"/>
    <property type="match status" value="1"/>
</dbReference>
<proteinExistence type="inferred from homology"/>
<dbReference type="GO" id="GO:0004497">
    <property type="term" value="F:monooxygenase activity"/>
    <property type="evidence" value="ECO:0007669"/>
    <property type="project" value="UniProtKB-KW"/>
</dbReference>
<dbReference type="PANTHER" id="PTHR46696:SF1">
    <property type="entry name" value="CYTOCHROME P450 YJIB-RELATED"/>
    <property type="match status" value="1"/>
</dbReference>
<evidence type="ECO:0000256" key="2">
    <source>
        <dbReference type="ARBA" id="ARBA00022617"/>
    </source>
</evidence>
<dbReference type="InterPro" id="IPR002397">
    <property type="entry name" value="Cyt_P450_B"/>
</dbReference>
<dbReference type="SUPFAM" id="SSF48264">
    <property type="entry name" value="Cytochrome P450"/>
    <property type="match status" value="1"/>
</dbReference>
<dbReference type="GO" id="GO:0016705">
    <property type="term" value="F:oxidoreductase activity, acting on paired donors, with incorporation or reduction of molecular oxygen"/>
    <property type="evidence" value="ECO:0007669"/>
    <property type="project" value="InterPro"/>
</dbReference>
<dbReference type="GO" id="GO:0005506">
    <property type="term" value="F:iron ion binding"/>
    <property type="evidence" value="ECO:0007669"/>
    <property type="project" value="InterPro"/>
</dbReference>
<dbReference type="InterPro" id="IPR017972">
    <property type="entry name" value="Cyt_P450_CS"/>
</dbReference>
<sequence>MTAPHPGTCPFHAADFSAERLDMDPRYARLRLTEPVARVTMPYGGDAWLVTRHEDARTVLADPRFSRAAAAGRDIPRSTPLPDQQNASLLSLDPPEHSRLRRMVTKAFTHRRVSAMRPRVQEIVDGMVDRMTETGPPADLVSALAWPLPLTVICEILGVPAEDHGLFRDWIDRSVALSADDPETIKEADNALFSYISGLVERRRAAPADDLLGQLVVARDEGDRLSELELVVFGVNLLIAGQETTANELGNFLHTLLSRREHWEALTADPSLIPSAVEELLRHIPLEASVGGLGFPRVALEDVGLGGRTVRAGDTVVVPNASANRDGSVFDRPDELVLDRERNPHLTFGHGAHHCLGAPLARLELQVALETLVRRLPSLRLDVPADEVAWKANRMMRGPEALPVVW</sequence>
<dbReference type="Gene3D" id="1.10.630.10">
    <property type="entry name" value="Cytochrome P450"/>
    <property type="match status" value="1"/>
</dbReference>
<gene>
    <name evidence="9" type="ORF">J1792_27160</name>
</gene>
<dbReference type="EMBL" id="JAFMOF010000004">
    <property type="protein sequence ID" value="MBO0656318.1"/>
    <property type="molecule type" value="Genomic_DNA"/>
</dbReference>
<keyword evidence="4 7" id="KW-0560">Oxidoreductase</keyword>
<dbReference type="GO" id="GO:0020037">
    <property type="term" value="F:heme binding"/>
    <property type="evidence" value="ECO:0007669"/>
    <property type="project" value="InterPro"/>
</dbReference>
<evidence type="ECO:0000313" key="10">
    <source>
        <dbReference type="Proteomes" id="UP000664781"/>
    </source>
</evidence>
<evidence type="ECO:0000256" key="7">
    <source>
        <dbReference type="RuleBase" id="RU000461"/>
    </source>
</evidence>
<dbReference type="AlphaFoldDB" id="A0A939FR33"/>
<evidence type="ECO:0000256" key="4">
    <source>
        <dbReference type="ARBA" id="ARBA00023002"/>
    </source>
</evidence>
<evidence type="ECO:0000256" key="1">
    <source>
        <dbReference type="ARBA" id="ARBA00010617"/>
    </source>
</evidence>
<evidence type="ECO:0000256" key="5">
    <source>
        <dbReference type="ARBA" id="ARBA00023004"/>
    </source>
</evidence>
<dbReference type="RefSeq" id="WP_207248390.1">
    <property type="nucleotide sequence ID" value="NZ_JAFMOF010000004.1"/>
</dbReference>
<dbReference type="CDD" id="cd11031">
    <property type="entry name" value="Cyp158A-like"/>
    <property type="match status" value="1"/>
</dbReference>
<keyword evidence="5 7" id="KW-0408">Iron</keyword>
<feature type="region of interest" description="Disordered" evidence="8">
    <location>
        <begin position="70"/>
        <end position="95"/>
    </location>
</feature>
<dbReference type="Pfam" id="PF00067">
    <property type="entry name" value="p450"/>
    <property type="match status" value="1"/>
</dbReference>
<evidence type="ECO:0000256" key="6">
    <source>
        <dbReference type="ARBA" id="ARBA00023033"/>
    </source>
</evidence>
<dbReference type="PRINTS" id="PR00359">
    <property type="entry name" value="BP450"/>
</dbReference>
<comment type="caution">
    <text evidence="9">The sequence shown here is derived from an EMBL/GenBank/DDBJ whole genome shotgun (WGS) entry which is preliminary data.</text>
</comment>
<dbReference type="PRINTS" id="PR00385">
    <property type="entry name" value="P450"/>
</dbReference>
<evidence type="ECO:0000256" key="8">
    <source>
        <dbReference type="SAM" id="MobiDB-lite"/>
    </source>
</evidence>
<evidence type="ECO:0000256" key="3">
    <source>
        <dbReference type="ARBA" id="ARBA00022723"/>
    </source>
</evidence>
<keyword evidence="10" id="KW-1185">Reference proteome</keyword>
<comment type="similarity">
    <text evidence="1 7">Belongs to the cytochrome P450 family.</text>
</comment>
<dbReference type="Proteomes" id="UP000664781">
    <property type="component" value="Unassembled WGS sequence"/>
</dbReference>
<accession>A0A939FR33</accession>
<organism evidence="9 10">
    <name type="scientific">Streptomyces triculaminicus</name>
    <dbReference type="NCBI Taxonomy" id="2816232"/>
    <lineage>
        <taxon>Bacteria</taxon>
        <taxon>Bacillati</taxon>
        <taxon>Actinomycetota</taxon>
        <taxon>Actinomycetes</taxon>
        <taxon>Kitasatosporales</taxon>
        <taxon>Streptomycetaceae</taxon>
        <taxon>Streptomyces</taxon>
    </lineage>
</organism>
<dbReference type="PROSITE" id="PS00086">
    <property type="entry name" value="CYTOCHROME_P450"/>
    <property type="match status" value="1"/>
</dbReference>
<dbReference type="InterPro" id="IPR036396">
    <property type="entry name" value="Cyt_P450_sf"/>
</dbReference>
<protein>
    <submittedName>
        <fullName evidence="9">Cytochrome P450</fullName>
    </submittedName>
</protein>